<gene>
    <name evidence="3" type="ORF">J0X25_07290</name>
</gene>
<keyword evidence="2" id="KW-1133">Transmembrane helix</keyword>
<keyword evidence="4" id="KW-1185">Reference proteome</keyword>
<dbReference type="KEGG" id="hakz:J0X25_07290"/>
<feature type="transmembrane region" description="Helical" evidence="2">
    <location>
        <begin position="44"/>
        <end position="63"/>
    </location>
</feature>
<accession>A0A8A2VKA3</accession>
<evidence type="ECO:0000256" key="1">
    <source>
        <dbReference type="SAM" id="MobiDB-lite"/>
    </source>
</evidence>
<dbReference type="EMBL" id="CP071462">
    <property type="protein sequence ID" value="QSX00753.1"/>
    <property type="molecule type" value="Genomic_DNA"/>
</dbReference>
<evidence type="ECO:0000256" key="2">
    <source>
        <dbReference type="SAM" id="Phobius"/>
    </source>
</evidence>
<dbReference type="RefSeq" id="WP_207290471.1">
    <property type="nucleotide sequence ID" value="NZ_CP071462.1"/>
</dbReference>
<feature type="region of interest" description="Disordered" evidence="1">
    <location>
        <begin position="69"/>
        <end position="137"/>
    </location>
</feature>
<evidence type="ECO:0000313" key="4">
    <source>
        <dbReference type="Proteomes" id="UP000663203"/>
    </source>
</evidence>
<evidence type="ECO:0000313" key="3">
    <source>
        <dbReference type="EMBL" id="QSX00753.1"/>
    </source>
</evidence>
<dbReference type="Proteomes" id="UP000663203">
    <property type="component" value="Chromosome"/>
</dbReference>
<feature type="transmembrane region" description="Helical" evidence="2">
    <location>
        <begin position="18"/>
        <end position="38"/>
    </location>
</feature>
<keyword evidence="2" id="KW-0472">Membrane</keyword>
<name>A0A8A2VKA3_9EURY</name>
<keyword evidence="2" id="KW-0812">Transmembrane</keyword>
<proteinExistence type="predicted"/>
<organism evidence="3 4">
    <name type="scientific">Haloterrigena alkaliphila</name>
    <dbReference type="NCBI Taxonomy" id="2816475"/>
    <lineage>
        <taxon>Archaea</taxon>
        <taxon>Methanobacteriati</taxon>
        <taxon>Methanobacteriota</taxon>
        <taxon>Stenosarchaea group</taxon>
        <taxon>Halobacteria</taxon>
        <taxon>Halobacteriales</taxon>
        <taxon>Natrialbaceae</taxon>
        <taxon>Haloterrigena</taxon>
    </lineage>
</organism>
<sequence>MDSSDAAVESTDRSRSSWAVIPAVVLAVLLGSSLLFLVTSLVESSVAVGGIVILALAAAGALWRRAVAPTADTDDPSSDVDAGDRSGGDGTESNVWNAIPPWQYDGRHVESGGLTRGEQERALHEIQRQADELDEQQ</sequence>
<feature type="compositionally biased region" description="Basic and acidic residues" evidence="1">
    <location>
        <begin position="117"/>
        <end position="131"/>
    </location>
</feature>
<dbReference type="GeneID" id="63187097"/>
<reference evidence="3 4" key="1">
    <citation type="submission" date="2021-03" db="EMBL/GenBank/DDBJ databases">
        <title>Haloterrigena longa sp. nov. and Haloterrigena limicola sp. nov., extremely halophilic archaea isolated from a salt lake.</title>
        <authorList>
            <person name="Henglin C."/>
        </authorList>
    </citation>
    <scope>NUCLEOTIDE SEQUENCE [LARGE SCALE GENOMIC DNA]</scope>
    <source>
        <strain evidence="3 4">KZCA68</strain>
    </source>
</reference>
<dbReference type="AlphaFoldDB" id="A0A8A2VKA3"/>
<protein>
    <submittedName>
        <fullName evidence="3">Uncharacterized protein</fullName>
    </submittedName>
</protein>